<protein>
    <recommendedName>
        <fullName evidence="5 6">Pyrroline-5-carboxylate reductase</fullName>
        <shortName evidence="5">P5C reductase</shortName>
        <shortName evidence="5">P5CR</shortName>
        <ecNumber evidence="5 6">1.5.1.2</ecNumber>
    </recommendedName>
    <alternativeName>
        <fullName evidence="5">PCA reductase</fullName>
    </alternativeName>
</protein>
<dbReference type="SUPFAM" id="SSF51735">
    <property type="entry name" value="NAD(P)-binding Rossmann-fold domains"/>
    <property type="match status" value="1"/>
</dbReference>
<feature type="binding site" evidence="7">
    <location>
        <begin position="69"/>
        <end position="72"/>
    </location>
    <ligand>
        <name>NADP(+)</name>
        <dbReference type="ChEBI" id="CHEBI:58349"/>
    </ligand>
</feature>
<comment type="catalytic activity">
    <reaction evidence="5">
        <text>L-proline + NADP(+) = (S)-1-pyrroline-5-carboxylate + NADPH + 2 H(+)</text>
        <dbReference type="Rhea" id="RHEA:14109"/>
        <dbReference type="ChEBI" id="CHEBI:15378"/>
        <dbReference type="ChEBI" id="CHEBI:17388"/>
        <dbReference type="ChEBI" id="CHEBI:57783"/>
        <dbReference type="ChEBI" id="CHEBI:58349"/>
        <dbReference type="ChEBI" id="CHEBI:60039"/>
        <dbReference type="EC" id="1.5.1.2"/>
    </reaction>
</comment>
<evidence type="ECO:0000256" key="7">
    <source>
        <dbReference type="PIRSR" id="PIRSR000193-1"/>
    </source>
</evidence>
<dbReference type="NCBIfam" id="TIGR00112">
    <property type="entry name" value="proC"/>
    <property type="match status" value="1"/>
</dbReference>
<dbReference type="FunFam" id="1.10.3730.10:FF:000001">
    <property type="entry name" value="Pyrroline-5-carboxylate reductase"/>
    <property type="match status" value="1"/>
</dbReference>
<keyword evidence="2 5" id="KW-0521">NADP</keyword>
<dbReference type="RefSeq" id="WP_091969123.1">
    <property type="nucleotide sequence ID" value="NZ_FOGZ01000010.1"/>
</dbReference>
<evidence type="ECO:0000256" key="1">
    <source>
        <dbReference type="ARBA" id="ARBA00005525"/>
    </source>
</evidence>
<comment type="catalytic activity">
    <reaction evidence="5">
        <text>L-proline + NAD(+) = (S)-1-pyrroline-5-carboxylate + NADH + 2 H(+)</text>
        <dbReference type="Rhea" id="RHEA:14105"/>
        <dbReference type="ChEBI" id="CHEBI:15378"/>
        <dbReference type="ChEBI" id="CHEBI:17388"/>
        <dbReference type="ChEBI" id="CHEBI:57540"/>
        <dbReference type="ChEBI" id="CHEBI:57945"/>
        <dbReference type="ChEBI" id="CHEBI:60039"/>
        <dbReference type="EC" id="1.5.1.2"/>
    </reaction>
</comment>
<evidence type="ECO:0000313" key="10">
    <source>
        <dbReference type="EMBL" id="SER77885.1"/>
    </source>
</evidence>
<dbReference type="PANTHER" id="PTHR11645">
    <property type="entry name" value="PYRROLINE-5-CARBOXYLATE REDUCTASE"/>
    <property type="match status" value="1"/>
</dbReference>
<keyword evidence="11" id="KW-1185">Reference proteome</keyword>
<dbReference type="GO" id="GO:0055129">
    <property type="term" value="P:L-proline biosynthetic process"/>
    <property type="evidence" value="ECO:0007669"/>
    <property type="project" value="UniProtKB-UniRule"/>
</dbReference>
<dbReference type="InterPro" id="IPR029036">
    <property type="entry name" value="P5CR_dimer"/>
</dbReference>
<dbReference type="UniPathway" id="UPA00098">
    <property type="reaction ID" value="UER00361"/>
</dbReference>
<dbReference type="Gene3D" id="1.10.3730.10">
    <property type="entry name" value="ProC C-terminal domain-like"/>
    <property type="match status" value="1"/>
</dbReference>
<dbReference type="Proteomes" id="UP000198815">
    <property type="component" value="Unassembled WGS sequence"/>
</dbReference>
<evidence type="ECO:0000256" key="5">
    <source>
        <dbReference type="HAMAP-Rule" id="MF_01925"/>
    </source>
</evidence>
<evidence type="ECO:0000259" key="9">
    <source>
        <dbReference type="Pfam" id="PF14748"/>
    </source>
</evidence>
<dbReference type="EMBL" id="FOGZ01000010">
    <property type="protein sequence ID" value="SER77885.1"/>
    <property type="molecule type" value="Genomic_DNA"/>
</dbReference>
<evidence type="ECO:0000256" key="6">
    <source>
        <dbReference type="NCBIfam" id="TIGR00112"/>
    </source>
</evidence>
<dbReference type="InterPro" id="IPR008927">
    <property type="entry name" value="6-PGluconate_DH-like_C_sf"/>
</dbReference>
<proteinExistence type="inferred from homology"/>
<dbReference type="PANTHER" id="PTHR11645:SF0">
    <property type="entry name" value="PYRROLINE-5-CARBOXYLATE REDUCTASE 3"/>
    <property type="match status" value="1"/>
</dbReference>
<dbReference type="Pfam" id="PF03807">
    <property type="entry name" value="F420_oxidored"/>
    <property type="match status" value="1"/>
</dbReference>
<gene>
    <name evidence="5" type="primary">proC</name>
    <name evidence="10" type="ORF">SAMN05443377_11048</name>
</gene>
<keyword evidence="5" id="KW-0028">Amino-acid biosynthesis</keyword>
<comment type="function">
    <text evidence="4 5">Catalyzes the reduction of 1-pyrroline-5-carboxylate (PCA) to L-proline.</text>
</comment>
<keyword evidence="5" id="KW-0963">Cytoplasm</keyword>
<feature type="domain" description="Pyrroline-5-carboxylate reductase catalytic N-terminal" evidence="8">
    <location>
        <begin position="4"/>
        <end position="97"/>
    </location>
</feature>
<dbReference type="EC" id="1.5.1.2" evidence="5 6"/>
<dbReference type="GO" id="GO:0004735">
    <property type="term" value="F:pyrroline-5-carboxylate reductase activity"/>
    <property type="evidence" value="ECO:0007669"/>
    <property type="project" value="UniProtKB-UniRule"/>
</dbReference>
<dbReference type="HAMAP" id="MF_01925">
    <property type="entry name" value="P5C_reductase"/>
    <property type="match status" value="1"/>
</dbReference>
<dbReference type="AlphaFoldDB" id="A0A1H9RZT3"/>
<keyword evidence="3 5" id="KW-0560">Oxidoreductase</keyword>
<sequence length="263" mass="26687">MSYRLGIIGFGNMGGAIGAGLVTNKALPASKIVAWDVSAAALERAGTVGIRTAAGIAELCVASDIVLLAVKPQDASAVVGNVAEHLAGKAVITIVAGLTTDSLARQLPAGTRVLRALPDTPAQVAEGAFGLSEATTITADEKADIEGWLNTIGLVEWVPEEHMDAVTGLAGASAYAAIMIEALADGGVQQGLRRPAAQRLAAQVVLGTAKLLLVSGDHPGQLKDDACSPAGTTLEGIRALERAGFRSALIEAVIAGSQRAREL</sequence>
<evidence type="ECO:0000256" key="3">
    <source>
        <dbReference type="ARBA" id="ARBA00023002"/>
    </source>
</evidence>
<dbReference type="Pfam" id="PF14748">
    <property type="entry name" value="P5CR_dimer"/>
    <property type="match status" value="1"/>
</dbReference>
<feature type="domain" description="Pyrroline-5-carboxylate reductase dimerisation" evidence="9">
    <location>
        <begin position="160"/>
        <end position="263"/>
    </location>
</feature>
<dbReference type="InterPro" id="IPR036291">
    <property type="entry name" value="NAD(P)-bd_dom_sf"/>
</dbReference>
<feature type="binding site" evidence="7">
    <location>
        <begin position="8"/>
        <end position="13"/>
    </location>
    <ligand>
        <name>NADP(+)</name>
        <dbReference type="ChEBI" id="CHEBI:58349"/>
    </ligand>
</feature>
<name>A0A1H9RZT3_9ACTN</name>
<dbReference type="OrthoDB" id="9805754at2"/>
<evidence type="ECO:0000256" key="2">
    <source>
        <dbReference type="ARBA" id="ARBA00022857"/>
    </source>
</evidence>
<organism evidence="10 11">
    <name type="scientific">Propionibacterium cyclohexanicum</name>
    <dbReference type="NCBI Taxonomy" id="64702"/>
    <lineage>
        <taxon>Bacteria</taxon>
        <taxon>Bacillati</taxon>
        <taxon>Actinomycetota</taxon>
        <taxon>Actinomycetes</taxon>
        <taxon>Propionibacteriales</taxon>
        <taxon>Propionibacteriaceae</taxon>
        <taxon>Propionibacterium</taxon>
    </lineage>
</organism>
<accession>A0A1H9RZT3</accession>
<comment type="similarity">
    <text evidence="1 5">Belongs to the pyrroline-5-carboxylate reductase family.</text>
</comment>
<evidence type="ECO:0000313" key="11">
    <source>
        <dbReference type="Proteomes" id="UP000198815"/>
    </source>
</evidence>
<comment type="subcellular location">
    <subcellularLocation>
        <location evidence="5">Cytoplasm</location>
    </subcellularLocation>
</comment>
<dbReference type="SUPFAM" id="SSF48179">
    <property type="entry name" value="6-phosphogluconate dehydrogenase C-terminal domain-like"/>
    <property type="match status" value="1"/>
</dbReference>
<dbReference type="Gene3D" id="3.40.50.720">
    <property type="entry name" value="NAD(P)-binding Rossmann-like Domain"/>
    <property type="match status" value="1"/>
</dbReference>
<dbReference type="InterPro" id="IPR028939">
    <property type="entry name" value="P5C_Rdtase_cat_N"/>
</dbReference>
<dbReference type="STRING" id="64702.SAMN05443377_11048"/>
<evidence type="ECO:0000256" key="4">
    <source>
        <dbReference type="ARBA" id="ARBA00058118"/>
    </source>
</evidence>
<reference evidence="10 11" key="1">
    <citation type="submission" date="2016-10" db="EMBL/GenBank/DDBJ databases">
        <authorList>
            <person name="de Groot N.N."/>
        </authorList>
    </citation>
    <scope>NUCLEOTIDE SEQUENCE [LARGE SCALE GENOMIC DNA]</scope>
    <source>
        <strain evidence="10 11">DSM 16859</strain>
    </source>
</reference>
<dbReference type="GO" id="GO:0005737">
    <property type="term" value="C:cytoplasm"/>
    <property type="evidence" value="ECO:0007669"/>
    <property type="project" value="UniProtKB-SubCell"/>
</dbReference>
<dbReference type="PIRSF" id="PIRSF000193">
    <property type="entry name" value="Pyrrol-5-carb_rd"/>
    <property type="match status" value="1"/>
</dbReference>
<comment type="pathway">
    <text evidence="5">Amino-acid biosynthesis; L-proline biosynthesis; L-proline from L-glutamate 5-semialdehyde: step 1/1.</text>
</comment>
<dbReference type="InterPro" id="IPR000304">
    <property type="entry name" value="Pyrroline-COOH_reductase"/>
</dbReference>
<evidence type="ECO:0000259" key="8">
    <source>
        <dbReference type="Pfam" id="PF03807"/>
    </source>
</evidence>
<keyword evidence="5" id="KW-0641">Proline biosynthesis</keyword>